<dbReference type="EMBL" id="BAAABY010000053">
    <property type="protein sequence ID" value="GAA0492980.1"/>
    <property type="molecule type" value="Genomic_DNA"/>
</dbReference>
<dbReference type="InterPro" id="IPR049249">
    <property type="entry name" value="DUF6882"/>
</dbReference>
<gene>
    <name evidence="1" type="ORF">GCM10010361_67680</name>
</gene>
<evidence type="ECO:0000313" key="1">
    <source>
        <dbReference type="EMBL" id="GAA0492980.1"/>
    </source>
</evidence>
<accession>A0ABN1B9A8</accession>
<comment type="caution">
    <text evidence="1">The sequence shown here is derived from an EMBL/GenBank/DDBJ whole genome shotgun (WGS) entry which is preliminary data.</text>
</comment>
<dbReference type="Proteomes" id="UP001500909">
    <property type="component" value="Unassembled WGS sequence"/>
</dbReference>
<protein>
    <submittedName>
        <fullName evidence="1">Uncharacterized protein</fullName>
    </submittedName>
</protein>
<sequence>MNSAAFSEAFVRTVQPYAAWGVEQLETFNAFLPDGDWSADLDQCYYRQGSRELRISVLGTWDSRDGSWLWGWANPGFGNKPVAGAAHAVRRFGHEQQIPEFTNELVPLSGAPDPRMAAETLAFGAMSVLGAPGYIGAQASPEARVYFVPNDPNVPQAAPDPVKLPRMLMTGAGVFGGSEHQVVTGYFSRHGVELQQTQDGYSVVLPDGTPVSIRFDGQGRVASIDAHFASAAGR</sequence>
<dbReference type="RefSeq" id="WP_346099275.1">
    <property type="nucleotide sequence ID" value="NZ_BAAABY010000053.1"/>
</dbReference>
<dbReference type="Pfam" id="PF21813">
    <property type="entry name" value="DUF6882"/>
    <property type="match status" value="1"/>
</dbReference>
<proteinExistence type="predicted"/>
<evidence type="ECO:0000313" key="2">
    <source>
        <dbReference type="Proteomes" id="UP001500909"/>
    </source>
</evidence>
<organism evidence="1 2">
    <name type="scientific">Streptomyces olivaceiscleroticus</name>
    <dbReference type="NCBI Taxonomy" id="68245"/>
    <lineage>
        <taxon>Bacteria</taxon>
        <taxon>Bacillati</taxon>
        <taxon>Actinomycetota</taxon>
        <taxon>Actinomycetes</taxon>
        <taxon>Kitasatosporales</taxon>
        <taxon>Streptomycetaceae</taxon>
        <taxon>Streptomyces</taxon>
    </lineage>
</organism>
<name>A0ABN1B9A8_9ACTN</name>
<reference evidence="1 2" key="1">
    <citation type="journal article" date="2019" name="Int. J. Syst. Evol. Microbiol.">
        <title>The Global Catalogue of Microorganisms (GCM) 10K type strain sequencing project: providing services to taxonomists for standard genome sequencing and annotation.</title>
        <authorList>
            <consortium name="The Broad Institute Genomics Platform"/>
            <consortium name="The Broad Institute Genome Sequencing Center for Infectious Disease"/>
            <person name="Wu L."/>
            <person name="Ma J."/>
        </authorList>
    </citation>
    <scope>NUCLEOTIDE SEQUENCE [LARGE SCALE GENOMIC DNA]</scope>
    <source>
        <strain evidence="1 2">JCM 4805</strain>
    </source>
</reference>
<keyword evidence="2" id="KW-1185">Reference proteome</keyword>